<keyword evidence="1" id="KW-1133">Transmembrane helix</keyword>
<dbReference type="GO" id="GO:0006508">
    <property type="term" value="P:proteolysis"/>
    <property type="evidence" value="ECO:0007669"/>
    <property type="project" value="UniProtKB-KW"/>
</dbReference>
<sequence length="230" mass="25411">MPGGRALLLSWGPDGGYMLFFYMSMLLLSALTYLGLLPYLLGFRRRTYATYLRSIGLLGFSRSGLMAIAAALMVTGLYLGWQCLLSWLLPSMHQSTHYLQWSASSSWIFLITGLEAPLVEETAFRGLIIFILQKRFPAWFALLWSALLFGIIHLSFGLPKALTVVVGAGIGWGIIRIKIRSIWPGAVLHYLSDGLSLPVAIATLAMVITVLLEPVFRVPGTLTKKSVKET</sequence>
<evidence type="ECO:0000256" key="1">
    <source>
        <dbReference type="SAM" id="Phobius"/>
    </source>
</evidence>
<dbReference type="KEGG" id="kbs:EPA93_12630"/>
<dbReference type="GO" id="GO:0008237">
    <property type="term" value="F:metallopeptidase activity"/>
    <property type="evidence" value="ECO:0007669"/>
    <property type="project" value="UniProtKB-KW"/>
</dbReference>
<keyword evidence="1" id="KW-0812">Transmembrane</keyword>
<keyword evidence="3" id="KW-0645">Protease</keyword>
<feature type="domain" description="CAAX prenyl protease 2/Lysostaphin resistance protein A-like" evidence="2">
    <location>
        <begin position="105"/>
        <end position="193"/>
    </location>
</feature>
<dbReference type="Pfam" id="PF02517">
    <property type="entry name" value="Rce1-like"/>
    <property type="match status" value="1"/>
</dbReference>
<dbReference type="GO" id="GO:0004175">
    <property type="term" value="F:endopeptidase activity"/>
    <property type="evidence" value="ECO:0007669"/>
    <property type="project" value="UniProtKB-ARBA"/>
</dbReference>
<dbReference type="InterPro" id="IPR003675">
    <property type="entry name" value="Rce1/LyrA-like_dom"/>
</dbReference>
<feature type="transmembrane region" description="Helical" evidence="1">
    <location>
        <begin position="138"/>
        <end position="156"/>
    </location>
</feature>
<keyword evidence="3" id="KW-0378">Hydrolase</keyword>
<keyword evidence="4" id="KW-1185">Reference proteome</keyword>
<feature type="transmembrane region" description="Helical" evidence="1">
    <location>
        <begin position="20"/>
        <end position="43"/>
    </location>
</feature>
<dbReference type="GO" id="GO:0080120">
    <property type="term" value="P:CAAX-box protein maturation"/>
    <property type="evidence" value="ECO:0007669"/>
    <property type="project" value="UniProtKB-ARBA"/>
</dbReference>
<evidence type="ECO:0000259" key="2">
    <source>
        <dbReference type="Pfam" id="PF02517"/>
    </source>
</evidence>
<name>A0A4P6JNQ0_KTERU</name>
<accession>A0A4P6JNQ0</accession>
<keyword evidence="3" id="KW-0482">Metalloprotease</keyword>
<dbReference type="AlphaFoldDB" id="A0A4P6JNQ0"/>
<organism evidence="3 4">
    <name type="scientific">Ktedonosporobacter rubrisoli</name>
    <dbReference type="NCBI Taxonomy" id="2509675"/>
    <lineage>
        <taxon>Bacteria</taxon>
        <taxon>Bacillati</taxon>
        <taxon>Chloroflexota</taxon>
        <taxon>Ktedonobacteria</taxon>
        <taxon>Ktedonobacterales</taxon>
        <taxon>Ktedonosporobacteraceae</taxon>
        <taxon>Ktedonosporobacter</taxon>
    </lineage>
</organism>
<dbReference type="EMBL" id="CP035758">
    <property type="protein sequence ID" value="QBD76803.1"/>
    <property type="molecule type" value="Genomic_DNA"/>
</dbReference>
<feature type="transmembrane region" description="Helical" evidence="1">
    <location>
        <begin position="55"/>
        <end position="78"/>
    </location>
</feature>
<feature type="transmembrane region" description="Helical" evidence="1">
    <location>
        <begin position="191"/>
        <end position="212"/>
    </location>
</feature>
<evidence type="ECO:0000313" key="3">
    <source>
        <dbReference type="EMBL" id="QBD76803.1"/>
    </source>
</evidence>
<reference evidence="3 4" key="1">
    <citation type="submission" date="2019-01" db="EMBL/GenBank/DDBJ databases">
        <title>Ktedonosporobacter rubrisoli SCAWS-G2.</title>
        <authorList>
            <person name="Huang Y."/>
            <person name="Yan B."/>
        </authorList>
    </citation>
    <scope>NUCLEOTIDE SEQUENCE [LARGE SCALE GENOMIC DNA]</scope>
    <source>
        <strain evidence="3 4">SCAWS-G2</strain>
    </source>
</reference>
<dbReference type="Proteomes" id="UP000290365">
    <property type="component" value="Chromosome"/>
</dbReference>
<proteinExistence type="predicted"/>
<protein>
    <submittedName>
        <fullName evidence="3">CPBP family intramembrane metalloprotease</fullName>
    </submittedName>
</protein>
<keyword evidence="1" id="KW-0472">Membrane</keyword>
<feature type="transmembrane region" description="Helical" evidence="1">
    <location>
        <begin position="98"/>
        <end position="118"/>
    </location>
</feature>
<gene>
    <name evidence="3" type="ORF">EPA93_12630</name>
</gene>
<evidence type="ECO:0000313" key="4">
    <source>
        <dbReference type="Proteomes" id="UP000290365"/>
    </source>
</evidence>